<keyword evidence="6" id="KW-0675">Receptor</keyword>
<dbReference type="PRINTS" id="PR00237">
    <property type="entry name" value="GPCRRHODOPSN"/>
</dbReference>
<feature type="transmembrane region" description="Helical" evidence="9">
    <location>
        <begin position="155"/>
        <end position="173"/>
    </location>
</feature>
<sequence length="322" mass="36197">MAPSWVRACALAVVLLQSRFIINVSTSVVACDVVVDSLILNLAISDITILVFLPLMYIIPQVRVIALLWIFGVLMNLPFFVIARFDAKLSFCSEAWPNSLAFKCFTLIWLGIVAIVPGICMAVLYSKILHTLWIRKAEQLVSDSETDLSGAQKEATKVVITVSFIHCICWIPPSAHYIKMVFAPEVRVLWDTLHLVAVLMIAFVAFVKPLVYIFQSKNLLRSKNTVNPYDEGRREETKWMHTWIPPGYKEEDAASPTPKQRVRASDNGGFMDNENANKARTRHDGINGEKPPEKIENLQQWGPGKKPQLPPIKTKGVQSQPQ</sequence>
<dbReference type="InParanoid" id="A7S3T7"/>
<dbReference type="InterPro" id="IPR000276">
    <property type="entry name" value="GPCR_Rhodpsn"/>
</dbReference>
<keyword evidence="4" id="KW-0297">G-protein coupled receptor</keyword>
<dbReference type="PANTHER" id="PTHR45695:SF9">
    <property type="entry name" value="LEUCOKININ RECEPTOR"/>
    <property type="match status" value="1"/>
</dbReference>
<evidence type="ECO:0000256" key="8">
    <source>
        <dbReference type="SAM" id="MobiDB-lite"/>
    </source>
</evidence>
<keyword evidence="12" id="KW-1185">Reference proteome</keyword>
<keyword evidence="2 9" id="KW-0812">Transmembrane</keyword>
<dbReference type="SUPFAM" id="SSF81321">
    <property type="entry name" value="Family A G protein-coupled receptor-like"/>
    <property type="match status" value="1"/>
</dbReference>
<feature type="transmembrane region" description="Helical" evidence="9">
    <location>
        <begin position="66"/>
        <end position="85"/>
    </location>
</feature>
<feature type="transmembrane region" description="Helical" evidence="9">
    <location>
        <begin position="105"/>
        <end position="126"/>
    </location>
</feature>
<keyword evidence="3 9" id="KW-1133">Transmembrane helix</keyword>
<feature type="compositionally biased region" description="Basic and acidic residues" evidence="8">
    <location>
        <begin position="282"/>
        <end position="296"/>
    </location>
</feature>
<evidence type="ECO:0000256" key="9">
    <source>
        <dbReference type="SAM" id="Phobius"/>
    </source>
</evidence>
<evidence type="ECO:0000256" key="6">
    <source>
        <dbReference type="ARBA" id="ARBA00023170"/>
    </source>
</evidence>
<dbReference type="AlphaFoldDB" id="A7S3T7"/>
<evidence type="ECO:0000256" key="2">
    <source>
        <dbReference type="ARBA" id="ARBA00022692"/>
    </source>
</evidence>
<keyword evidence="5 9" id="KW-0472">Membrane</keyword>
<accession>A7S3T7</accession>
<feature type="domain" description="G-protein coupled receptors family 1 profile" evidence="10">
    <location>
        <begin position="64"/>
        <end position="212"/>
    </location>
</feature>
<dbReference type="HOGENOM" id="CLU_864088_0_0_1"/>
<organism evidence="11 12">
    <name type="scientific">Nematostella vectensis</name>
    <name type="common">Starlet sea anemone</name>
    <dbReference type="NCBI Taxonomy" id="45351"/>
    <lineage>
        <taxon>Eukaryota</taxon>
        <taxon>Metazoa</taxon>
        <taxon>Cnidaria</taxon>
        <taxon>Anthozoa</taxon>
        <taxon>Hexacorallia</taxon>
        <taxon>Actiniaria</taxon>
        <taxon>Edwardsiidae</taxon>
        <taxon>Nematostella</taxon>
    </lineage>
</organism>
<evidence type="ECO:0000256" key="7">
    <source>
        <dbReference type="ARBA" id="ARBA00023224"/>
    </source>
</evidence>
<proteinExistence type="predicted"/>
<feature type="transmembrane region" description="Helical" evidence="9">
    <location>
        <begin position="40"/>
        <end position="59"/>
    </location>
</feature>
<dbReference type="GO" id="GO:0016020">
    <property type="term" value="C:membrane"/>
    <property type="evidence" value="ECO:0007669"/>
    <property type="project" value="UniProtKB-SubCell"/>
</dbReference>
<dbReference type="PROSITE" id="PS51257">
    <property type="entry name" value="PROKAR_LIPOPROTEIN"/>
    <property type="match status" value="1"/>
</dbReference>
<dbReference type="GO" id="GO:0004930">
    <property type="term" value="F:G protein-coupled receptor activity"/>
    <property type="evidence" value="ECO:0007669"/>
    <property type="project" value="UniProtKB-KW"/>
</dbReference>
<dbReference type="PhylomeDB" id="A7S3T7"/>
<name>A7S3T7_NEMVE</name>
<evidence type="ECO:0000256" key="1">
    <source>
        <dbReference type="ARBA" id="ARBA00004141"/>
    </source>
</evidence>
<dbReference type="Pfam" id="PF00001">
    <property type="entry name" value="7tm_1"/>
    <property type="match status" value="1"/>
</dbReference>
<dbReference type="Proteomes" id="UP000001593">
    <property type="component" value="Unassembled WGS sequence"/>
</dbReference>
<feature type="region of interest" description="Disordered" evidence="8">
    <location>
        <begin position="246"/>
        <end position="322"/>
    </location>
</feature>
<dbReference type="Gene3D" id="1.20.1070.10">
    <property type="entry name" value="Rhodopsin 7-helix transmembrane proteins"/>
    <property type="match status" value="1"/>
</dbReference>
<keyword evidence="7" id="KW-0807">Transducer</keyword>
<dbReference type="PROSITE" id="PS50262">
    <property type="entry name" value="G_PROTEIN_RECEP_F1_2"/>
    <property type="match status" value="1"/>
</dbReference>
<protein>
    <recommendedName>
        <fullName evidence="10">G-protein coupled receptors family 1 profile domain-containing protein</fullName>
    </recommendedName>
</protein>
<comment type="subcellular location">
    <subcellularLocation>
        <location evidence="1">Membrane</location>
        <topology evidence="1">Multi-pass membrane protein</topology>
    </subcellularLocation>
</comment>
<dbReference type="EMBL" id="DS469575">
    <property type="protein sequence ID" value="EDO41546.1"/>
    <property type="molecule type" value="Genomic_DNA"/>
</dbReference>
<evidence type="ECO:0000256" key="5">
    <source>
        <dbReference type="ARBA" id="ARBA00023136"/>
    </source>
</evidence>
<gene>
    <name evidence="11" type="ORF">NEMVEDRAFT_v1g242656</name>
</gene>
<reference evidence="11 12" key="1">
    <citation type="journal article" date="2007" name="Science">
        <title>Sea anemone genome reveals ancestral eumetazoan gene repertoire and genomic organization.</title>
        <authorList>
            <person name="Putnam N.H."/>
            <person name="Srivastava M."/>
            <person name="Hellsten U."/>
            <person name="Dirks B."/>
            <person name="Chapman J."/>
            <person name="Salamov A."/>
            <person name="Terry A."/>
            <person name="Shapiro H."/>
            <person name="Lindquist E."/>
            <person name="Kapitonov V.V."/>
            <person name="Jurka J."/>
            <person name="Genikhovich G."/>
            <person name="Grigoriev I.V."/>
            <person name="Lucas S.M."/>
            <person name="Steele R.E."/>
            <person name="Finnerty J.R."/>
            <person name="Technau U."/>
            <person name="Martindale M.Q."/>
            <person name="Rokhsar D.S."/>
        </authorList>
    </citation>
    <scope>NUCLEOTIDE SEQUENCE [LARGE SCALE GENOMIC DNA]</scope>
    <source>
        <strain evidence="12">CH2 X CH6</strain>
    </source>
</reference>
<evidence type="ECO:0000259" key="10">
    <source>
        <dbReference type="PROSITE" id="PS50262"/>
    </source>
</evidence>
<dbReference type="CDD" id="cd00637">
    <property type="entry name" value="7tm_classA_rhodopsin-like"/>
    <property type="match status" value="1"/>
</dbReference>
<evidence type="ECO:0000256" key="4">
    <source>
        <dbReference type="ARBA" id="ARBA00023040"/>
    </source>
</evidence>
<feature type="transmembrane region" description="Helical" evidence="9">
    <location>
        <begin position="193"/>
        <end position="214"/>
    </location>
</feature>
<evidence type="ECO:0000256" key="3">
    <source>
        <dbReference type="ARBA" id="ARBA00022989"/>
    </source>
</evidence>
<evidence type="ECO:0000313" key="11">
    <source>
        <dbReference type="EMBL" id="EDO41546.1"/>
    </source>
</evidence>
<dbReference type="InterPro" id="IPR017452">
    <property type="entry name" value="GPCR_Rhodpsn_7TM"/>
</dbReference>
<dbReference type="PANTHER" id="PTHR45695">
    <property type="entry name" value="LEUCOKININ RECEPTOR-RELATED"/>
    <property type="match status" value="1"/>
</dbReference>
<evidence type="ECO:0000313" key="12">
    <source>
        <dbReference type="Proteomes" id="UP000001593"/>
    </source>
</evidence>